<gene>
    <name evidence="2" type="ORF">A2788_01820</name>
</gene>
<comment type="caution">
    <text evidence="2">The sequence shown here is derived from an EMBL/GenBank/DDBJ whole genome shotgun (WGS) entry which is preliminary data.</text>
</comment>
<dbReference type="AlphaFoldDB" id="A0A1F4XKF7"/>
<dbReference type="Proteomes" id="UP000177521">
    <property type="component" value="Unassembled WGS sequence"/>
</dbReference>
<feature type="compositionally biased region" description="Low complexity" evidence="1">
    <location>
        <begin position="8"/>
        <end position="36"/>
    </location>
</feature>
<accession>A0A1F4XKF7</accession>
<evidence type="ECO:0000313" key="3">
    <source>
        <dbReference type="Proteomes" id="UP000177521"/>
    </source>
</evidence>
<reference evidence="2 3" key="1">
    <citation type="journal article" date="2016" name="Nat. Commun.">
        <title>Thousands of microbial genomes shed light on interconnected biogeochemical processes in an aquifer system.</title>
        <authorList>
            <person name="Anantharaman K."/>
            <person name="Brown C.T."/>
            <person name="Hug L.A."/>
            <person name="Sharon I."/>
            <person name="Castelle C.J."/>
            <person name="Probst A.J."/>
            <person name="Thomas B.C."/>
            <person name="Singh A."/>
            <person name="Wilkins M.J."/>
            <person name="Karaoz U."/>
            <person name="Brodie E.L."/>
            <person name="Williams K.H."/>
            <person name="Hubbard S.S."/>
            <person name="Banfield J.F."/>
        </authorList>
    </citation>
    <scope>NUCLEOTIDE SEQUENCE [LARGE SCALE GENOMIC DNA]</scope>
</reference>
<proteinExistence type="predicted"/>
<dbReference type="EMBL" id="MEWS01000037">
    <property type="protein sequence ID" value="OGC81563.1"/>
    <property type="molecule type" value="Genomic_DNA"/>
</dbReference>
<evidence type="ECO:0000256" key="1">
    <source>
        <dbReference type="SAM" id="MobiDB-lite"/>
    </source>
</evidence>
<name>A0A1F4XKF7_9BACT</name>
<protein>
    <submittedName>
        <fullName evidence="2">Uncharacterized protein</fullName>
    </submittedName>
</protein>
<evidence type="ECO:0000313" key="2">
    <source>
        <dbReference type="EMBL" id="OGC81563.1"/>
    </source>
</evidence>
<sequence length="173" mass="18580">MAGEEESGLGLLEPEQEEGAGFAAAAEAELTGPEAEQQMEKQVNEALAPLKEIAGKKQEVQAEFSEATKRGNKAAIIAGIANNIAYLHNVPEKFGEGVEHTLPELLQDPEVRQAIENAYRKDRASFSILTGGIRAAFKQANDLMKEIQTEVGKEHAVAVEPINEGDEGEQKAA</sequence>
<organism evidence="2 3">
    <name type="scientific">Candidatus Abawacabacteria bacterium RIFCSPHIGHO2_01_FULL_46_8</name>
    <dbReference type="NCBI Taxonomy" id="1817815"/>
    <lineage>
        <taxon>Bacteria</taxon>
        <taxon>Candidatus Abawacaibacteriota</taxon>
    </lineage>
</organism>
<feature type="region of interest" description="Disordered" evidence="1">
    <location>
        <begin position="1"/>
        <end position="39"/>
    </location>
</feature>